<reference evidence="2" key="1">
    <citation type="submission" date="2023-01" db="EMBL/GenBank/DDBJ databases">
        <title>Genome assembly of the deep-sea coral Lophelia pertusa.</title>
        <authorList>
            <person name="Herrera S."/>
            <person name="Cordes E."/>
        </authorList>
    </citation>
    <scope>NUCLEOTIDE SEQUENCE</scope>
    <source>
        <strain evidence="2">USNM1676648</strain>
        <tissue evidence="2">Polyp</tissue>
    </source>
</reference>
<dbReference type="GO" id="GO:0005814">
    <property type="term" value="C:centriole"/>
    <property type="evidence" value="ECO:0007669"/>
    <property type="project" value="TreeGrafter"/>
</dbReference>
<accession>A0A9X0CW18</accession>
<comment type="caution">
    <text evidence="2">The sequence shown here is derived from an EMBL/GenBank/DDBJ whole genome shotgun (WGS) entry which is preliminary data.</text>
</comment>
<dbReference type="EMBL" id="MU826399">
    <property type="protein sequence ID" value="KAJ7376423.1"/>
    <property type="molecule type" value="Genomic_DNA"/>
</dbReference>
<evidence type="ECO:0000256" key="1">
    <source>
        <dbReference type="SAM" id="MobiDB-lite"/>
    </source>
</evidence>
<dbReference type="GO" id="GO:0036064">
    <property type="term" value="C:ciliary basal body"/>
    <property type="evidence" value="ECO:0007669"/>
    <property type="project" value="TreeGrafter"/>
</dbReference>
<dbReference type="PANTHER" id="PTHR33689:SF1">
    <property type="entry name" value="FAS-BINDING FACTOR 1"/>
    <property type="match status" value="1"/>
</dbReference>
<protein>
    <submittedName>
        <fullName evidence="2">Uncharacterized protein</fullName>
    </submittedName>
</protein>
<keyword evidence="3" id="KW-1185">Reference proteome</keyword>
<sequence length="354" mass="38106">MILNPDCDHVVSPSALYFDCYDDNIYLNKFGANLICLHRLHASSSRAALDQDLDSILSGGGNDVLRMMIFTVSLAQMAGDGFDDDNDDNEGKYQISLGRVLDQQSLSEADAKKMADSLAGLDDMESDLFGGSLGKKSTPSKPSKPAKTASEQKKRGTDSKLTPTADSTKSKTTSASSAKTGESSEKTDTKQDAGVAAKPKEAQKPRKKFDFGEFDEDDPLAENRLSRNIQSKTQLKKGQSPQEAGKQPIRSPASVPSPPVTPEHQPAHRRDKAESGTVSSPPGSPATTADSRGGDVRSSQLPLKTKDCESLLLGKQNQAKKRSIFDSDEDLPGLDDSVEKTQRDFTLPISKIKA</sequence>
<feature type="compositionally biased region" description="Basic and acidic residues" evidence="1">
    <location>
        <begin position="265"/>
        <end position="274"/>
    </location>
</feature>
<feature type="compositionally biased region" description="Low complexity" evidence="1">
    <location>
        <begin position="135"/>
        <end position="149"/>
    </location>
</feature>
<dbReference type="GO" id="GO:0097539">
    <property type="term" value="C:ciliary transition fiber"/>
    <property type="evidence" value="ECO:0007669"/>
    <property type="project" value="InterPro"/>
</dbReference>
<gene>
    <name evidence="2" type="ORF">OS493_034700</name>
</gene>
<dbReference type="GO" id="GO:0090162">
    <property type="term" value="P:establishment of epithelial cell polarity"/>
    <property type="evidence" value="ECO:0007669"/>
    <property type="project" value="InterPro"/>
</dbReference>
<dbReference type="AlphaFoldDB" id="A0A9X0CW18"/>
<dbReference type="GO" id="GO:0060271">
    <property type="term" value="P:cilium assembly"/>
    <property type="evidence" value="ECO:0007669"/>
    <property type="project" value="InterPro"/>
</dbReference>
<name>A0A9X0CW18_9CNID</name>
<dbReference type="PANTHER" id="PTHR33689">
    <property type="entry name" value="FAS-BINDING FACTOR 1"/>
    <property type="match status" value="1"/>
</dbReference>
<dbReference type="Proteomes" id="UP001163046">
    <property type="component" value="Unassembled WGS sequence"/>
</dbReference>
<feature type="compositionally biased region" description="Basic and acidic residues" evidence="1">
    <location>
        <begin position="182"/>
        <end position="191"/>
    </location>
</feature>
<proteinExistence type="predicted"/>
<dbReference type="InterPro" id="IPR033561">
    <property type="entry name" value="FBF1"/>
</dbReference>
<feature type="compositionally biased region" description="Basic and acidic residues" evidence="1">
    <location>
        <begin position="198"/>
        <end position="211"/>
    </location>
</feature>
<feature type="compositionally biased region" description="Polar residues" evidence="1">
    <location>
        <begin position="276"/>
        <end position="290"/>
    </location>
</feature>
<feature type="compositionally biased region" description="Low complexity" evidence="1">
    <location>
        <begin position="162"/>
        <end position="181"/>
    </location>
</feature>
<organism evidence="2 3">
    <name type="scientific">Desmophyllum pertusum</name>
    <dbReference type="NCBI Taxonomy" id="174260"/>
    <lineage>
        <taxon>Eukaryota</taxon>
        <taxon>Metazoa</taxon>
        <taxon>Cnidaria</taxon>
        <taxon>Anthozoa</taxon>
        <taxon>Hexacorallia</taxon>
        <taxon>Scleractinia</taxon>
        <taxon>Caryophylliina</taxon>
        <taxon>Caryophylliidae</taxon>
        <taxon>Desmophyllum</taxon>
    </lineage>
</organism>
<feature type="region of interest" description="Disordered" evidence="1">
    <location>
        <begin position="129"/>
        <end position="343"/>
    </location>
</feature>
<feature type="compositionally biased region" description="Polar residues" evidence="1">
    <location>
        <begin position="226"/>
        <end position="242"/>
    </location>
</feature>
<evidence type="ECO:0000313" key="3">
    <source>
        <dbReference type="Proteomes" id="UP001163046"/>
    </source>
</evidence>
<evidence type="ECO:0000313" key="2">
    <source>
        <dbReference type="EMBL" id="KAJ7376423.1"/>
    </source>
</evidence>